<dbReference type="Gene3D" id="3.40.50.720">
    <property type="entry name" value="NAD(P)-binding Rossmann-like Domain"/>
    <property type="match status" value="1"/>
</dbReference>
<dbReference type="Pfam" id="PF04321">
    <property type="entry name" value="RmlD_sub_bind"/>
    <property type="match status" value="1"/>
</dbReference>
<evidence type="ECO:0000256" key="2">
    <source>
        <dbReference type="ARBA" id="ARBA00010944"/>
    </source>
</evidence>
<dbReference type="EMBL" id="JBHUIY010000017">
    <property type="protein sequence ID" value="MFD2234176.1"/>
    <property type="molecule type" value="Genomic_DNA"/>
</dbReference>
<dbReference type="Gene3D" id="3.90.25.10">
    <property type="entry name" value="UDP-galactose 4-epimerase, domain 1"/>
    <property type="match status" value="1"/>
</dbReference>
<feature type="domain" description="RmlD-like substrate binding" evidence="7">
    <location>
        <begin position="1"/>
        <end position="277"/>
    </location>
</feature>
<protein>
    <recommendedName>
        <fullName evidence="4 6">dTDP-4-dehydrorhamnose reductase</fullName>
        <ecNumber evidence="3 6">1.1.1.133</ecNumber>
    </recommendedName>
</protein>
<dbReference type="InterPro" id="IPR036291">
    <property type="entry name" value="NAD(P)-bd_dom_sf"/>
</dbReference>
<evidence type="ECO:0000256" key="6">
    <source>
        <dbReference type="RuleBase" id="RU364082"/>
    </source>
</evidence>
<evidence type="ECO:0000256" key="1">
    <source>
        <dbReference type="ARBA" id="ARBA00004781"/>
    </source>
</evidence>
<gene>
    <name evidence="8" type="ORF">ACFSNB_10185</name>
</gene>
<proteinExistence type="inferred from homology"/>
<comment type="caution">
    <text evidence="8">The sequence shown here is derived from an EMBL/GenBank/DDBJ whole genome shotgun (WGS) entry which is preliminary data.</text>
</comment>
<accession>A0ABW5CBT5</accession>
<evidence type="ECO:0000256" key="5">
    <source>
        <dbReference type="ARBA" id="ARBA00048200"/>
    </source>
</evidence>
<dbReference type="InterPro" id="IPR029903">
    <property type="entry name" value="RmlD-like-bd"/>
</dbReference>
<dbReference type="PANTHER" id="PTHR10491">
    <property type="entry name" value="DTDP-4-DEHYDRORHAMNOSE REDUCTASE"/>
    <property type="match status" value="1"/>
</dbReference>
<dbReference type="InterPro" id="IPR005913">
    <property type="entry name" value="dTDP_dehydrorham_reduct"/>
</dbReference>
<dbReference type="EC" id="1.1.1.133" evidence="3 6"/>
<comment type="function">
    <text evidence="6">Catalyzes the reduction of dTDP-6-deoxy-L-lyxo-4-hexulose to yield dTDP-L-rhamnose.</text>
</comment>
<evidence type="ECO:0000313" key="8">
    <source>
        <dbReference type="EMBL" id="MFD2234176.1"/>
    </source>
</evidence>
<dbReference type="SUPFAM" id="SSF51735">
    <property type="entry name" value="NAD(P)-binding Rossmann-fold domains"/>
    <property type="match status" value="1"/>
</dbReference>
<evidence type="ECO:0000259" key="7">
    <source>
        <dbReference type="Pfam" id="PF04321"/>
    </source>
</evidence>
<name>A0ABW5CBT5_9PROT</name>
<comment type="pathway">
    <text evidence="1 6">Carbohydrate biosynthesis; dTDP-L-rhamnose biosynthesis.</text>
</comment>
<dbReference type="PANTHER" id="PTHR10491:SF4">
    <property type="entry name" value="METHIONINE ADENOSYLTRANSFERASE 2 SUBUNIT BETA"/>
    <property type="match status" value="1"/>
</dbReference>
<evidence type="ECO:0000256" key="4">
    <source>
        <dbReference type="ARBA" id="ARBA00017099"/>
    </source>
</evidence>
<reference evidence="9" key="1">
    <citation type="journal article" date="2019" name="Int. J. Syst. Evol. Microbiol.">
        <title>The Global Catalogue of Microorganisms (GCM) 10K type strain sequencing project: providing services to taxonomists for standard genome sequencing and annotation.</title>
        <authorList>
            <consortium name="The Broad Institute Genomics Platform"/>
            <consortium name="The Broad Institute Genome Sequencing Center for Infectious Disease"/>
            <person name="Wu L."/>
            <person name="Ma J."/>
        </authorList>
    </citation>
    <scope>NUCLEOTIDE SEQUENCE [LARGE SCALE GENOMIC DNA]</scope>
    <source>
        <strain evidence="9">KCTC 15012</strain>
    </source>
</reference>
<evidence type="ECO:0000256" key="3">
    <source>
        <dbReference type="ARBA" id="ARBA00012929"/>
    </source>
</evidence>
<comment type="similarity">
    <text evidence="2 6">Belongs to the dTDP-4-dehydrorhamnose reductase family.</text>
</comment>
<organism evidence="8 9">
    <name type="scientific">Phaeospirillum tilakii</name>
    <dbReference type="NCBI Taxonomy" id="741673"/>
    <lineage>
        <taxon>Bacteria</taxon>
        <taxon>Pseudomonadati</taxon>
        <taxon>Pseudomonadota</taxon>
        <taxon>Alphaproteobacteria</taxon>
        <taxon>Rhodospirillales</taxon>
        <taxon>Rhodospirillaceae</taxon>
        <taxon>Phaeospirillum</taxon>
    </lineage>
</organism>
<dbReference type="RefSeq" id="WP_377316132.1">
    <property type="nucleotide sequence ID" value="NZ_JBHUIY010000017.1"/>
</dbReference>
<evidence type="ECO:0000313" key="9">
    <source>
        <dbReference type="Proteomes" id="UP001597296"/>
    </source>
</evidence>
<keyword evidence="6" id="KW-0560">Oxidoreductase</keyword>
<dbReference type="CDD" id="cd05254">
    <property type="entry name" value="dTDP_HR_like_SDR_e"/>
    <property type="match status" value="1"/>
</dbReference>
<sequence>MTVLLLGGGGKLGQALRRALGADHDLHAVGSRDLDCGDPAAVAALVERVVPAVVINAVVFGGVEACEQDPQRALRVNAYLPRQLARLSRARDFQLIHFSSDAVFSGAKGGAPYREDDIPDPINIYGLTKHLADVFIAEEAERYHLLRVGMVFGDNPKQHQFFEKMVARARQGEALRVADDVITSPTSAGDVAALVRRLIAPGCDLPTGLLHAANRGQASLFEFLRFGLDRLGLHPDLTPVASATFPGLGRRTTATPLASATLVARPWQDALAEYCASLHPQSQSEKEA</sequence>
<comment type="cofactor">
    <cofactor evidence="6">
        <name>Mg(2+)</name>
        <dbReference type="ChEBI" id="CHEBI:18420"/>
    </cofactor>
    <text evidence="6">Binds 1 Mg(2+) ion per monomer.</text>
</comment>
<comment type="catalytic activity">
    <reaction evidence="5 6">
        <text>dTDP-beta-L-rhamnose + NADP(+) = dTDP-4-dehydro-beta-L-rhamnose + NADPH + H(+)</text>
        <dbReference type="Rhea" id="RHEA:21796"/>
        <dbReference type="ChEBI" id="CHEBI:15378"/>
        <dbReference type="ChEBI" id="CHEBI:57510"/>
        <dbReference type="ChEBI" id="CHEBI:57783"/>
        <dbReference type="ChEBI" id="CHEBI:58349"/>
        <dbReference type="ChEBI" id="CHEBI:62830"/>
        <dbReference type="EC" id="1.1.1.133"/>
    </reaction>
</comment>
<dbReference type="Proteomes" id="UP001597296">
    <property type="component" value="Unassembled WGS sequence"/>
</dbReference>
<keyword evidence="6" id="KW-0521">NADP</keyword>
<keyword evidence="9" id="KW-1185">Reference proteome</keyword>